<name>A0ABU1WSY2_9BURK</name>
<protein>
    <recommendedName>
        <fullName evidence="12">Trk system potassium uptake protein</fullName>
    </recommendedName>
</protein>
<comment type="similarity">
    <text evidence="2 12">Belongs to the TrkH potassium transport family.</text>
</comment>
<feature type="transmembrane region" description="Helical" evidence="13">
    <location>
        <begin position="145"/>
        <end position="168"/>
    </location>
</feature>
<evidence type="ECO:0000256" key="2">
    <source>
        <dbReference type="ARBA" id="ARBA00009137"/>
    </source>
</evidence>
<feature type="transmembrane region" description="Helical" evidence="13">
    <location>
        <begin position="284"/>
        <end position="303"/>
    </location>
</feature>
<keyword evidence="8 12" id="KW-0630">Potassium</keyword>
<keyword evidence="11 12" id="KW-0472">Membrane</keyword>
<dbReference type="InterPro" id="IPR003445">
    <property type="entry name" value="Cat_transpt"/>
</dbReference>
<proteinExistence type="inferred from homology"/>
<feature type="transmembrane region" description="Helical" evidence="13">
    <location>
        <begin position="245"/>
        <end position="264"/>
    </location>
</feature>
<comment type="caution">
    <text evidence="14">The sequence shown here is derived from an EMBL/GenBank/DDBJ whole genome shotgun (WGS) entry which is preliminary data.</text>
</comment>
<dbReference type="InterPro" id="IPR004772">
    <property type="entry name" value="TrkH"/>
</dbReference>
<reference evidence="14 15" key="1">
    <citation type="submission" date="2023-07" db="EMBL/GenBank/DDBJ databases">
        <title>Sorghum-associated microbial communities from plants grown in Nebraska, USA.</title>
        <authorList>
            <person name="Schachtman D."/>
        </authorList>
    </citation>
    <scope>NUCLEOTIDE SEQUENCE [LARGE SCALE GENOMIC DNA]</scope>
    <source>
        <strain evidence="14 15">4249</strain>
    </source>
</reference>
<evidence type="ECO:0000256" key="13">
    <source>
        <dbReference type="SAM" id="Phobius"/>
    </source>
</evidence>
<evidence type="ECO:0000256" key="5">
    <source>
        <dbReference type="ARBA" id="ARBA00022519"/>
    </source>
</evidence>
<evidence type="ECO:0000256" key="3">
    <source>
        <dbReference type="ARBA" id="ARBA00022448"/>
    </source>
</evidence>
<comment type="subcellular location">
    <subcellularLocation>
        <location evidence="1 12">Cell inner membrane</location>
        <topology evidence="1 12">Multi-pass membrane protein</topology>
    </subcellularLocation>
</comment>
<evidence type="ECO:0000256" key="10">
    <source>
        <dbReference type="ARBA" id="ARBA00023065"/>
    </source>
</evidence>
<evidence type="ECO:0000256" key="8">
    <source>
        <dbReference type="ARBA" id="ARBA00022958"/>
    </source>
</evidence>
<dbReference type="Pfam" id="PF02386">
    <property type="entry name" value="TrkH"/>
    <property type="match status" value="1"/>
</dbReference>
<evidence type="ECO:0000256" key="4">
    <source>
        <dbReference type="ARBA" id="ARBA00022475"/>
    </source>
</evidence>
<organism evidence="14 15">
    <name type="scientific">Hydrogenophaga palleronii</name>
    <dbReference type="NCBI Taxonomy" id="65655"/>
    <lineage>
        <taxon>Bacteria</taxon>
        <taxon>Pseudomonadati</taxon>
        <taxon>Pseudomonadota</taxon>
        <taxon>Betaproteobacteria</taxon>
        <taxon>Burkholderiales</taxon>
        <taxon>Comamonadaceae</taxon>
        <taxon>Hydrogenophaga</taxon>
    </lineage>
</organism>
<keyword evidence="4 12" id="KW-1003">Cell membrane</keyword>
<feature type="transmembrane region" description="Helical" evidence="13">
    <location>
        <begin position="189"/>
        <end position="208"/>
    </location>
</feature>
<keyword evidence="3 12" id="KW-0813">Transport</keyword>
<feature type="transmembrane region" description="Helical" evidence="13">
    <location>
        <begin position="72"/>
        <end position="94"/>
    </location>
</feature>
<feature type="transmembrane region" description="Helical" evidence="13">
    <location>
        <begin position="38"/>
        <end position="60"/>
    </location>
</feature>
<keyword evidence="10 12" id="KW-0406">Ion transport</keyword>
<evidence type="ECO:0000256" key="9">
    <source>
        <dbReference type="ARBA" id="ARBA00022989"/>
    </source>
</evidence>
<dbReference type="EMBL" id="JAVDWU010000011">
    <property type="protein sequence ID" value="MDR7152368.1"/>
    <property type="molecule type" value="Genomic_DNA"/>
</dbReference>
<comment type="function">
    <text evidence="12">Low-affinity potassium transport system. Interacts with Trk system potassium uptake protein TrkA.</text>
</comment>
<feature type="transmembrane region" description="Helical" evidence="13">
    <location>
        <begin position="460"/>
        <end position="483"/>
    </location>
</feature>
<gene>
    <name evidence="14" type="ORF">J2W49_004344</name>
</gene>
<dbReference type="PANTHER" id="PTHR32024">
    <property type="entry name" value="TRK SYSTEM POTASSIUM UPTAKE PROTEIN TRKG-RELATED"/>
    <property type="match status" value="1"/>
</dbReference>
<keyword evidence="15" id="KW-1185">Reference proteome</keyword>
<evidence type="ECO:0000256" key="11">
    <source>
        <dbReference type="ARBA" id="ARBA00023136"/>
    </source>
</evidence>
<accession>A0ABU1WSY2</accession>
<dbReference type="PIRSF" id="PIRSF006247">
    <property type="entry name" value="TrkH"/>
    <property type="match status" value="1"/>
</dbReference>
<feature type="transmembrane region" description="Helical" evidence="13">
    <location>
        <begin position="340"/>
        <end position="368"/>
    </location>
</feature>
<dbReference type="PANTHER" id="PTHR32024:SF2">
    <property type="entry name" value="TRK SYSTEM POTASSIUM UPTAKE PROTEIN TRKG-RELATED"/>
    <property type="match status" value="1"/>
</dbReference>
<keyword evidence="9 13" id="KW-1133">Transmembrane helix</keyword>
<keyword evidence="5 12" id="KW-0997">Cell inner membrane</keyword>
<evidence type="ECO:0000256" key="1">
    <source>
        <dbReference type="ARBA" id="ARBA00004429"/>
    </source>
</evidence>
<keyword evidence="7 13" id="KW-0812">Transmembrane</keyword>
<sequence length="490" mass="52437">MPLLRVFPVLGVIVMVFSATMCVPLAVAWLMQDGAVRAFPLAIAATFALGLALRSAVFVVGRNVELQTRDGILLVGLVWTLLPFCASFPLLIHFAQEGTHFSFTDAYFEAMSGLTTTGATVLTGLDALPGSINLWRCFLQWLGGMGILVLAVAILPMLGVGGSQVFRAEATGPMKEAKLTPRITETAKGLWSVYCGLSLACALAYWLGGMSALDAWAHMFTTMSLGGLSTHDNSFGYFASPTLEWIAIVFMLIASGNFALYFVAVAKRSPARIVHDQEWRGTQVLLVGGSVFVAILLLARGVITDPLDALRTALFNVVSIGSTTGYATLDYTTWPVFAPLFMILLSGIATSAGSTGAGIKMARVLLLLKQARREMSRSIHPRMVRPVMLSGHAVDNGTLLSVLGFMLLYGGTIIGLTMTLLLSDMPFDTAFSAVVASVNNMGPGLGPVGPAGNFQGLSDFQTWVCTLAMLLGRLEILSFLVLFTPGFWRR</sequence>
<evidence type="ECO:0000256" key="12">
    <source>
        <dbReference type="PIRNR" id="PIRNR006247"/>
    </source>
</evidence>
<evidence type="ECO:0000256" key="6">
    <source>
        <dbReference type="ARBA" id="ARBA00022538"/>
    </source>
</evidence>
<keyword evidence="6 12" id="KW-0633">Potassium transport</keyword>
<evidence type="ECO:0000313" key="14">
    <source>
        <dbReference type="EMBL" id="MDR7152368.1"/>
    </source>
</evidence>
<feature type="transmembrane region" description="Helical" evidence="13">
    <location>
        <begin position="398"/>
        <end position="422"/>
    </location>
</feature>
<evidence type="ECO:0000256" key="7">
    <source>
        <dbReference type="ARBA" id="ARBA00022692"/>
    </source>
</evidence>
<dbReference type="RefSeq" id="WP_310321006.1">
    <property type="nucleotide sequence ID" value="NZ_JAVDWU010000011.1"/>
</dbReference>
<dbReference type="Proteomes" id="UP001265700">
    <property type="component" value="Unassembled WGS sequence"/>
</dbReference>
<feature type="transmembrane region" description="Helical" evidence="13">
    <location>
        <begin position="6"/>
        <end position="31"/>
    </location>
</feature>
<evidence type="ECO:0000313" key="15">
    <source>
        <dbReference type="Proteomes" id="UP001265700"/>
    </source>
</evidence>